<dbReference type="InterPro" id="IPR000408">
    <property type="entry name" value="Reg_chr_condens"/>
</dbReference>
<evidence type="ECO:0000256" key="1">
    <source>
        <dbReference type="PROSITE-ProRule" id="PRU00235"/>
    </source>
</evidence>
<comment type="caution">
    <text evidence="3">The sequence shown here is derived from an EMBL/GenBank/DDBJ whole genome shotgun (WGS) entry which is preliminary data.</text>
</comment>
<accession>A0A8S1C1F3</accession>
<feature type="domain" description="C2H2-type" evidence="2">
    <location>
        <begin position="11"/>
        <end position="31"/>
    </location>
</feature>
<dbReference type="PRINTS" id="PR00633">
    <property type="entry name" value="RCCNDNSATION"/>
</dbReference>
<dbReference type="SUPFAM" id="SSF50985">
    <property type="entry name" value="RCC1/BLIP-II"/>
    <property type="match status" value="1"/>
</dbReference>
<protein>
    <recommendedName>
        <fullName evidence="2">C2H2-type domain-containing protein</fullName>
    </recommendedName>
</protein>
<dbReference type="PANTHER" id="PTHR46849:SF1">
    <property type="entry name" value="RCC1 DOMAIN-CONTAINING PROTEIN 1"/>
    <property type="match status" value="1"/>
</dbReference>
<dbReference type="Gene3D" id="2.130.10.30">
    <property type="entry name" value="Regulator of chromosome condensation 1/beta-lactamase-inhibitor protein II"/>
    <property type="match status" value="1"/>
</dbReference>
<gene>
    <name evidence="3" type="ORF">CLODIP_2_CD01827</name>
</gene>
<dbReference type="InterPro" id="IPR013087">
    <property type="entry name" value="Znf_C2H2_type"/>
</dbReference>
<dbReference type="PANTHER" id="PTHR46849">
    <property type="entry name" value="RCC1 DOMAIN-CONTAINING PROTEIN 1"/>
    <property type="match status" value="1"/>
</dbReference>
<evidence type="ECO:0000313" key="3">
    <source>
        <dbReference type="EMBL" id="CAB3361971.1"/>
    </source>
</evidence>
<sequence>MDSQADARVECDICQKPCSSKKDLEIHVRNHVKRLKHGRNPVEEKSVCFYLGANSFGQISSLSSLVCWSPVLLTENLNSVICNLSSVAWIDDQRQLQLCGFREGVGKIDLTVQIPQKIKFNSITYAFRSICGITDDGIYGLSAKDEWEFIKNRALRRICDAKETIRRVATCRNTVYCLTGKGQIFNLMEEDEMQVKIPGTVFSFDCGEEHCIAATEEKEVYSWGSSLKGQLGRGTLQDEPLPERIPALGGLNIIQIACGKWHNVALTSEGDLYVWGWNKHGQLGLPCPDIKVSFSMGYLALEIFKICQTGFADHRVISHCAS</sequence>
<dbReference type="PROSITE" id="PS00028">
    <property type="entry name" value="ZINC_FINGER_C2H2_1"/>
    <property type="match status" value="1"/>
</dbReference>
<evidence type="ECO:0000259" key="2">
    <source>
        <dbReference type="PROSITE" id="PS00028"/>
    </source>
</evidence>
<dbReference type="InterPro" id="IPR009091">
    <property type="entry name" value="RCC1/BLIP-II"/>
</dbReference>
<name>A0A8S1C1F3_9INSE</name>
<dbReference type="PROSITE" id="PS50012">
    <property type="entry name" value="RCC1_3"/>
    <property type="match status" value="1"/>
</dbReference>
<dbReference type="Proteomes" id="UP000494165">
    <property type="component" value="Unassembled WGS sequence"/>
</dbReference>
<organism evidence="3 4">
    <name type="scientific">Cloeon dipterum</name>
    <dbReference type="NCBI Taxonomy" id="197152"/>
    <lineage>
        <taxon>Eukaryota</taxon>
        <taxon>Metazoa</taxon>
        <taxon>Ecdysozoa</taxon>
        <taxon>Arthropoda</taxon>
        <taxon>Hexapoda</taxon>
        <taxon>Insecta</taxon>
        <taxon>Pterygota</taxon>
        <taxon>Palaeoptera</taxon>
        <taxon>Ephemeroptera</taxon>
        <taxon>Pisciforma</taxon>
        <taxon>Baetidae</taxon>
        <taxon>Cloeon</taxon>
    </lineage>
</organism>
<dbReference type="InterPro" id="IPR052830">
    <property type="entry name" value="RCC1_domain-containing"/>
</dbReference>
<dbReference type="Pfam" id="PF00415">
    <property type="entry name" value="RCC1"/>
    <property type="match status" value="2"/>
</dbReference>
<feature type="repeat" description="RCC1" evidence="1">
    <location>
        <begin position="218"/>
        <end position="269"/>
    </location>
</feature>
<evidence type="ECO:0000313" key="4">
    <source>
        <dbReference type="Proteomes" id="UP000494165"/>
    </source>
</evidence>
<proteinExistence type="predicted"/>
<dbReference type="EMBL" id="CADEPI010000007">
    <property type="protein sequence ID" value="CAB3361971.1"/>
    <property type="molecule type" value="Genomic_DNA"/>
</dbReference>
<keyword evidence="4" id="KW-1185">Reference proteome</keyword>
<reference evidence="3 4" key="1">
    <citation type="submission" date="2020-04" db="EMBL/GenBank/DDBJ databases">
        <authorList>
            <person name="Alioto T."/>
            <person name="Alioto T."/>
            <person name="Gomez Garrido J."/>
        </authorList>
    </citation>
    <scope>NUCLEOTIDE SEQUENCE [LARGE SCALE GENOMIC DNA]</scope>
</reference>
<dbReference type="OrthoDB" id="5370059at2759"/>
<dbReference type="AlphaFoldDB" id="A0A8S1C1F3"/>